<proteinExistence type="predicted"/>
<accession>A0A1F8H6S4</accession>
<evidence type="ECO:0008006" key="3">
    <source>
        <dbReference type="Google" id="ProtNLM"/>
    </source>
</evidence>
<evidence type="ECO:0000313" key="1">
    <source>
        <dbReference type="EMBL" id="OGN33287.1"/>
    </source>
</evidence>
<reference evidence="1 2" key="1">
    <citation type="journal article" date="2016" name="Nat. Commun.">
        <title>Thousands of microbial genomes shed light on interconnected biogeochemical processes in an aquifer system.</title>
        <authorList>
            <person name="Anantharaman K."/>
            <person name="Brown C.T."/>
            <person name="Hug L.A."/>
            <person name="Sharon I."/>
            <person name="Castelle C.J."/>
            <person name="Probst A.J."/>
            <person name="Thomas B.C."/>
            <person name="Singh A."/>
            <person name="Wilkins M.J."/>
            <person name="Karaoz U."/>
            <person name="Brodie E.L."/>
            <person name="Williams K.H."/>
            <person name="Hubbard S.S."/>
            <person name="Banfield J.F."/>
        </authorList>
    </citation>
    <scope>NUCLEOTIDE SEQUENCE [LARGE SCALE GENOMIC DNA]</scope>
</reference>
<sequence length="248" mass="26421">MNTQFKLLIWSGTAVLVILAIFLLASTNQVVNTAATTNTVSFSGEGRVVAKPDIAKISLSIVTDALTSKIAQDENSKKSKAVTDYLKKQNVDDKDVKTTGYNIYPQYRYPNPPTGGGGQPTITGYQVNQSMEIKVRDLDKVSNILDGVVSAGANQVNQLSFEIDDPEALKAEARAKAVADAKKKANELKSQVGISLGKIVNFSENTGGYPVPIFYESKADGMGGGGGPSIPIGENEIAVSVMLTYQIK</sequence>
<name>A0A1F8H6S4_9BACT</name>
<dbReference type="AlphaFoldDB" id="A0A1F8H6S4"/>
<dbReference type="InterPro" id="IPR007497">
    <property type="entry name" value="SIMPL/DUF541"/>
</dbReference>
<gene>
    <name evidence="1" type="ORF">A3G51_02430</name>
</gene>
<dbReference type="PANTHER" id="PTHR34387:SF1">
    <property type="entry name" value="PERIPLASMIC IMMUNOGENIC PROTEIN"/>
    <property type="match status" value="1"/>
</dbReference>
<dbReference type="GO" id="GO:0006974">
    <property type="term" value="P:DNA damage response"/>
    <property type="evidence" value="ECO:0007669"/>
    <property type="project" value="TreeGrafter"/>
</dbReference>
<protein>
    <recommendedName>
        <fullName evidence="3">26 kDa periplasmic immunogenic protein</fullName>
    </recommendedName>
</protein>
<dbReference type="Gene3D" id="3.30.70.2970">
    <property type="entry name" value="Protein of unknown function (DUF541), domain 2"/>
    <property type="match status" value="1"/>
</dbReference>
<dbReference type="Gene3D" id="3.30.110.170">
    <property type="entry name" value="Protein of unknown function (DUF541), domain 1"/>
    <property type="match status" value="1"/>
</dbReference>
<dbReference type="Pfam" id="PF04402">
    <property type="entry name" value="SIMPL"/>
    <property type="match status" value="1"/>
</dbReference>
<evidence type="ECO:0000313" key="2">
    <source>
        <dbReference type="Proteomes" id="UP000177745"/>
    </source>
</evidence>
<dbReference type="InterPro" id="IPR052022">
    <property type="entry name" value="26kDa_periplasmic_antigen"/>
</dbReference>
<comment type="caution">
    <text evidence="1">The sequence shown here is derived from an EMBL/GenBank/DDBJ whole genome shotgun (WGS) entry which is preliminary data.</text>
</comment>
<dbReference type="PANTHER" id="PTHR34387">
    <property type="entry name" value="SLR1258 PROTEIN"/>
    <property type="match status" value="1"/>
</dbReference>
<dbReference type="EMBL" id="MGKY01000021">
    <property type="protein sequence ID" value="OGN33287.1"/>
    <property type="molecule type" value="Genomic_DNA"/>
</dbReference>
<dbReference type="Proteomes" id="UP000177745">
    <property type="component" value="Unassembled WGS sequence"/>
</dbReference>
<organism evidence="1 2">
    <name type="scientific">Candidatus Yanofskybacteria bacterium RIFCSPLOWO2_12_FULL_43_11b</name>
    <dbReference type="NCBI Taxonomy" id="1802710"/>
    <lineage>
        <taxon>Bacteria</taxon>
        <taxon>Candidatus Yanofskyibacteriota</taxon>
    </lineage>
</organism>